<protein>
    <recommendedName>
        <fullName evidence="5">HTH merR-type domain-containing protein</fullName>
    </recommendedName>
</protein>
<dbReference type="InterPro" id="IPR009061">
    <property type="entry name" value="DNA-bd_dom_put_sf"/>
</dbReference>
<keyword evidence="2" id="KW-0805">Transcription regulation</keyword>
<organism evidence="6 7">
    <name type="scientific">Convivina praedatoris</name>
    <dbReference type="NCBI Taxonomy" id="2880963"/>
    <lineage>
        <taxon>Bacteria</taxon>
        <taxon>Bacillati</taxon>
        <taxon>Bacillota</taxon>
        <taxon>Bacilli</taxon>
        <taxon>Lactobacillales</taxon>
        <taxon>Lactobacillaceae</taxon>
        <taxon>Convivina</taxon>
    </lineage>
</organism>
<keyword evidence="3" id="KW-0238">DNA-binding</keyword>
<evidence type="ECO:0000256" key="1">
    <source>
        <dbReference type="ARBA" id="ARBA00022491"/>
    </source>
</evidence>
<evidence type="ECO:0000256" key="2">
    <source>
        <dbReference type="ARBA" id="ARBA00023015"/>
    </source>
</evidence>
<dbReference type="SUPFAM" id="SSF46955">
    <property type="entry name" value="Putative DNA-binding domain"/>
    <property type="match status" value="1"/>
</dbReference>
<dbReference type="Gene3D" id="1.10.1660.10">
    <property type="match status" value="1"/>
</dbReference>
<dbReference type="InterPro" id="IPR000551">
    <property type="entry name" value="MerR-type_HTH_dom"/>
</dbReference>
<dbReference type="PANTHER" id="PTHR30204">
    <property type="entry name" value="REDOX-CYCLING DRUG-SENSING TRANSCRIPTIONAL ACTIVATOR SOXR"/>
    <property type="match status" value="1"/>
</dbReference>
<dbReference type="PANTHER" id="PTHR30204:SF69">
    <property type="entry name" value="MERR-FAMILY TRANSCRIPTIONAL REGULATOR"/>
    <property type="match status" value="1"/>
</dbReference>
<keyword evidence="4" id="KW-0804">Transcription</keyword>
<dbReference type="Proteomes" id="UP000838102">
    <property type="component" value="Unassembled WGS sequence"/>
</dbReference>
<keyword evidence="1" id="KW-0678">Repressor</keyword>
<evidence type="ECO:0000313" key="7">
    <source>
        <dbReference type="Proteomes" id="UP000838102"/>
    </source>
</evidence>
<evidence type="ECO:0000256" key="3">
    <source>
        <dbReference type="ARBA" id="ARBA00023125"/>
    </source>
</evidence>
<comment type="caution">
    <text evidence="6">The sequence shown here is derived from an EMBL/GenBank/DDBJ whole genome shotgun (WGS) entry which is preliminary data.</text>
</comment>
<dbReference type="RefSeq" id="WP_248706122.1">
    <property type="nucleotide sequence ID" value="NZ_CAKOET010000003.1"/>
</dbReference>
<sequence>MLKISEMAKLAQTTRRTLIFYDEQGLFKPIYKNESGYRFYDYQQLYDLLFILGLRNLDIPLNKIRTIKNDLQHHHSSQELLSAQQRIDDKITELTRIREIIQHKTTEKVDLIQPTLYQPVMAKRAETIFWCSDKSVNCTEAEVAELFSQFYQQLAPVSIMSIGQSGFLTDLSVANPRGYDNAAFRVIKEVTNSNIQTTALPTITKVAGHYACIFVENTAQGIQRGLQSLATFCQTHNLKAQTKLWQINTEGVIVGTGASQYGWLEFLVE</sequence>
<evidence type="ECO:0000259" key="5">
    <source>
        <dbReference type="PROSITE" id="PS50937"/>
    </source>
</evidence>
<keyword evidence="7" id="KW-1185">Reference proteome</keyword>
<reference evidence="6" key="1">
    <citation type="submission" date="2022-03" db="EMBL/GenBank/DDBJ databases">
        <authorList>
            <person name="Hettiarachchi G."/>
        </authorList>
    </citation>
    <scope>NUCLEOTIDE SEQUENCE</scope>
    <source>
        <strain evidence="6">LMG 32447</strain>
    </source>
</reference>
<feature type="domain" description="HTH merR-type" evidence="5">
    <location>
        <begin position="1"/>
        <end position="70"/>
    </location>
</feature>
<dbReference type="PROSITE" id="PS50937">
    <property type="entry name" value="HTH_MERR_2"/>
    <property type="match status" value="1"/>
</dbReference>
<evidence type="ECO:0000256" key="4">
    <source>
        <dbReference type="ARBA" id="ARBA00023163"/>
    </source>
</evidence>
<name>A0ABM9D1G9_9LACO</name>
<gene>
    <name evidence="6" type="ORF">LMG032447_00703</name>
</gene>
<proteinExistence type="predicted"/>
<evidence type="ECO:0000313" key="6">
    <source>
        <dbReference type="EMBL" id="CAH1853725.1"/>
    </source>
</evidence>
<accession>A0ABM9D1G9</accession>
<dbReference type="EMBL" id="CAKOEU010000003">
    <property type="protein sequence ID" value="CAH1853725.1"/>
    <property type="molecule type" value="Genomic_DNA"/>
</dbReference>
<dbReference type="SMART" id="SM00422">
    <property type="entry name" value="HTH_MERR"/>
    <property type="match status" value="1"/>
</dbReference>
<dbReference type="InterPro" id="IPR047057">
    <property type="entry name" value="MerR_fam"/>
</dbReference>
<dbReference type="Pfam" id="PF13411">
    <property type="entry name" value="MerR_1"/>
    <property type="match status" value="1"/>
</dbReference>